<name>A0ABT0UND5_9ACTN</name>
<sequence length="71" mass="8196">MSAREGSALATVRRALGAVHWYLQELTGETAYERHCARHRRRHPLVPAPTRREFQRLRARRREAEPGSGCC</sequence>
<organism evidence="1 2">
    <name type="scientific">Streptomyces albipurpureus</name>
    <dbReference type="NCBI Taxonomy" id="2897419"/>
    <lineage>
        <taxon>Bacteria</taxon>
        <taxon>Bacillati</taxon>
        <taxon>Actinomycetota</taxon>
        <taxon>Actinomycetes</taxon>
        <taxon>Kitasatosporales</taxon>
        <taxon>Streptomycetaceae</taxon>
        <taxon>Streptomyces</taxon>
    </lineage>
</organism>
<dbReference type="InterPro" id="IPR007423">
    <property type="entry name" value="Sel_put"/>
</dbReference>
<dbReference type="Proteomes" id="UP001431429">
    <property type="component" value="Unassembled WGS sequence"/>
</dbReference>
<evidence type="ECO:0000313" key="2">
    <source>
        <dbReference type="Proteomes" id="UP001431429"/>
    </source>
</evidence>
<comment type="caution">
    <text evidence="1">The sequence shown here is derived from an EMBL/GenBank/DDBJ whole genome shotgun (WGS) entry which is preliminary data.</text>
</comment>
<dbReference type="Pfam" id="PF04328">
    <property type="entry name" value="Sel_put"/>
    <property type="match status" value="1"/>
</dbReference>
<protein>
    <submittedName>
        <fullName evidence="1">YbdD/YjiX family protein</fullName>
    </submittedName>
</protein>
<evidence type="ECO:0000313" key="1">
    <source>
        <dbReference type="EMBL" id="MCM2389837.1"/>
    </source>
</evidence>
<reference evidence="1" key="1">
    <citation type="submission" date="2022-06" db="EMBL/GenBank/DDBJ databases">
        <title>Genome public.</title>
        <authorList>
            <person name="Sun Q."/>
        </authorList>
    </citation>
    <scope>NUCLEOTIDE SEQUENCE</scope>
    <source>
        <strain evidence="1">CWNU-1</strain>
    </source>
</reference>
<accession>A0ABT0UND5</accession>
<gene>
    <name evidence="1" type="ORF">NBG84_16340</name>
</gene>
<proteinExistence type="predicted"/>
<dbReference type="RefSeq" id="WP_250920179.1">
    <property type="nucleotide sequence ID" value="NZ_JAMQAW010000012.1"/>
</dbReference>
<dbReference type="EMBL" id="JAMQAW010000012">
    <property type="protein sequence ID" value="MCM2389837.1"/>
    <property type="molecule type" value="Genomic_DNA"/>
</dbReference>
<keyword evidence="2" id="KW-1185">Reference proteome</keyword>